<protein>
    <recommendedName>
        <fullName evidence="3">Peptidase S10</fullName>
    </recommendedName>
</protein>
<dbReference type="InterPro" id="IPR029058">
    <property type="entry name" value="AB_hydrolase_fold"/>
</dbReference>
<evidence type="ECO:0008006" key="3">
    <source>
        <dbReference type="Google" id="ProtNLM"/>
    </source>
</evidence>
<keyword evidence="2" id="KW-1185">Reference proteome</keyword>
<dbReference type="EMBL" id="QXWK01000002">
    <property type="protein sequence ID" value="NBH60440.1"/>
    <property type="molecule type" value="Genomic_DNA"/>
</dbReference>
<name>A0A845QFE9_9FIRM</name>
<dbReference type="Proteomes" id="UP000446866">
    <property type="component" value="Unassembled WGS sequence"/>
</dbReference>
<dbReference type="Pfam" id="PF00450">
    <property type="entry name" value="Peptidase_S10"/>
    <property type="match status" value="1"/>
</dbReference>
<dbReference type="SUPFAM" id="SSF53474">
    <property type="entry name" value="alpha/beta-Hydrolases"/>
    <property type="match status" value="1"/>
</dbReference>
<dbReference type="InterPro" id="IPR001563">
    <property type="entry name" value="Peptidase_S10"/>
</dbReference>
<sequence length="477" mass="53270">MEAILRKFESEGKAAAGGIEISYKTCCGDYPVYGEDGALLGTMFTYSYVRTDVESSQDRPVIFAFNGGPGSSALWLHTGLLAPKRIRLENPTAPQTVPPFELEENPNCFLDLCDVVIIDPMGTGWSQIIEETRQAEAYSYEKDGEIFARFIEDWIRKENRWASPKYLMGESYGTMRACVIPSILMGGPICTGAVSKGITIDGIIMMGTGLNVNPQPNWWDEYGVEKMVLDLPTMAACNWYFNREEKPDLHAFIAEADAFAGKELLAGLYRGNRMTEAETKSFIEKLTYFTGLSPSYLKKKNDRISLSEFSKELLGDEGQEIGMYDGRFVMHASGQIGMADPVADDGAMGRYTPAFRGGFLKLAEELGIDIDMPYHIINFNVNGMWKFDGIKTPLEYLRAALRRNPSLRVLLTNGVYDLVTTIGQARYAAGHLDAEKGQVILREYPSGHMSYVGEESGEKLSQDIRDFIEKEEMESCY</sequence>
<evidence type="ECO:0000313" key="2">
    <source>
        <dbReference type="Proteomes" id="UP000446866"/>
    </source>
</evidence>
<proteinExistence type="predicted"/>
<reference evidence="1 2" key="1">
    <citation type="submission" date="2018-08" db="EMBL/GenBank/DDBJ databases">
        <title>Murine metabolic-syndrome-specific gut microbial biobank.</title>
        <authorList>
            <person name="Liu C."/>
        </authorList>
    </citation>
    <scope>NUCLEOTIDE SEQUENCE [LARGE SCALE GENOMIC DNA]</scope>
    <source>
        <strain evidence="1 2">28</strain>
    </source>
</reference>
<dbReference type="GO" id="GO:0006508">
    <property type="term" value="P:proteolysis"/>
    <property type="evidence" value="ECO:0007669"/>
    <property type="project" value="InterPro"/>
</dbReference>
<gene>
    <name evidence="1" type="ORF">D0435_01960</name>
</gene>
<dbReference type="AlphaFoldDB" id="A0A845QFE9"/>
<dbReference type="RefSeq" id="WP_160200743.1">
    <property type="nucleotide sequence ID" value="NZ_QXWK01000002.1"/>
</dbReference>
<dbReference type="GO" id="GO:0004185">
    <property type="term" value="F:serine-type carboxypeptidase activity"/>
    <property type="evidence" value="ECO:0007669"/>
    <property type="project" value="InterPro"/>
</dbReference>
<accession>A0A845QFE9</accession>
<dbReference type="Gene3D" id="3.40.50.1820">
    <property type="entry name" value="alpha/beta hydrolase"/>
    <property type="match status" value="1"/>
</dbReference>
<comment type="caution">
    <text evidence="1">The sequence shown here is derived from an EMBL/GenBank/DDBJ whole genome shotgun (WGS) entry which is preliminary data.</text>
</comment>
<organism evidence="1 2">
    <name type="scientific">Anaerotruncus colihominis</name>
    <dbReference type="NCBI Taxonomy" id="169435"/>
    <lineage>
        <taxon>Bacteria</taxon>
        <taxon>Bacillati</taxon>
        <taxon>Bacillota</taxon>
        <taxon>Clostridia</taxon>
        <taxon>Eubacteriales</taxon>
        <taxon>Oscillospiraceae</taxon>
        <taxon>Anaerotruncus</taxon>
    </lineage>
</organism>
<evidence type="ECO:0000313" key="1">
    <source>
        <dbReference type="EMBL" id="NBH60440.1"/>
    </source>
</evidence>